<organism evidence="1 2">
    <name type="scientific">Dothidotthia symphoricarpi CBS 119687</name>
    <dbReference type="NCBI Taxonomy" id="1392245"/>
    <lineage>
        <taxon>Eukaryota</taxon>
        <taxon>Fungi</taxon>
        <taxon>Dikarya</taxon>
        <taxon>Ascomycota</taxon>
        <taxon>Pezizomycotina</taxon>
        <taxon>Dothideomycetes</taxon>
        <taxon>Pleosporomycetidae</taxon>
        <taxon>Pleosporales</taxon>
        <taxon>Dothidotthiaceae</taxon>
        <taxon>Dothidotthia</taxon>
    </lineage>
</organism>
<reference evidence="1" key="1">
    <citation type="journal article" date="2020" name="Stud. Mycol.">
        <title>101 Dothideomycetes genomes: a test case for predicting lifestyles and emergence of pathogens.</title>
        <authorList>
            <person name="Haridas S."/>
            <person name="Albert R."/>
            <person name="Binder M."/>
            <person name="Bloem J."/>
            <person name="Labutti K."/>
            <person name="Salamov A."/>
            <person name="Andreopoulos B."/>
            <person name="Baker S."/>
            <person name="Barry K."/>
            <person name="Bills G."/>
            <person name="Bluhm B."/>
            <person name="Cannon C."/>
            <person name="Castanera R."/>
            <person name="Culley D."/>
            <person name="Daum C."/>
            <person name="Ezra D."/>
            <person name="Gonzalez J."/>
            <person name="Henrissat B."/>
            <person name="Kuo A."/>
            <person name="Liang C."/>
            <person name="Lipzen A."/>
            <person name="Lutzoni F."/>
            <person name="Magnuson J."/>
            <person name="Mondo S."/>
            <person name="Nolan M."/>
            <person name="Ohm R."/>
            <person name="Pangilinan J."/>
            <person name="Park H.-J."/>
            <person name="Ramirez L."/>
            <person name="Alfaro M."/>
            <person name="Sun H."/>
            <person name="Tritt A."/>
            <person name="Yoshinaga Y."/>
            <person name="Zwiers L.-H."/>
            <person name="Turgeon B."/>
            <person name="Goodwin S."/>
            <person name="Spatafora J."/>
            <person name="Crous P."/>
            <person name="Grigoriev I."/>
        </authorList>
    </citation>
    <scope>NUCLEOTIDE SEQUENCE</scope>
    <source>
        <strain evidence="1">CBS 119687</strain>
    </source>
</reference>
<dbReference type="OrthoDB" id="2679825at2759"/>
<dbReference type="Proteomes" id="UP000799771">
    <property type="component" value="Unassembled WGS sequence"/>
</dbReference>
<protein>
    <submittedName>
        <fullName evidence="1">Uncharacterized protein</fullName>
    </submittedName>
</protein>
<dbReference type="RefSeq" id="XP_033518792.1">
    <property type="nucleotide sequence ID" value="XM_033666963.1"/>
</dbReference>
<proteinExistence type="predicted"/>
<dbReference type="Pfam" id="PF21858">
    <property type="entry name" value="DUF6914"/>
    <property type="match status" value="1"/>
</dbReference>
<keyword evidence="2" id="KW-1185">Reference proteome</keyword>
<name>A0A6A5ZXY5_9PLEO</name>
<evidence type="ECO:0000313" key="2">
    <source>
        <dbReference type="Proteomes" id="UP000799771"/>
    </source>
</evidence>
<sequence>MPSNKDRLYITLYARGGAPTMPNKEDTYHWALLMGPKEEVEDGVGVRFHAKERTTGPNTSTWVFEEKESLLTPTSMLLVRVMIAKVERKDRFMSVVRNTPIREGVTGWNCVGWVQEALQHLEADGKALGTGVTEWTKVRNAAMEYCQRKKDEHRFDGLGNYDMRKAPTYDLIERKETIP</sequence>
<evidence type="ECO:0000313" key="1">
    <source>
        <dbReference type="EMBL" id="KAF2124399.1"/>
    </source>
</evidence>
<gene>
    <name evidence="1" type="ORF">P153DRAFT_361116</name>
</gene>
<dbReference type="AlphaFoldDB" id="A0A6A5ZXY5"/>
<dbReference type="EMBL" id="ML977519">
    <property type="protein sequence ID" value="KAF2124399.1"/>
    <property type="molecule type" value="Genomic_DNA"/>
</dbReference>
<dbReference type="InterPro" id="IPR054208">
    <property type="entry name" value="DUF6914"/>
</dbReference>
<accession>A0A6A5ZXY5</accession>
<dbReference type="GeneID" id="54407395"/>